<dbReference type="InterPro" id="IPR011764">
    <property type="entry name" value="Biotin_carboxylation_dom"/>
</dbReference>
<proteinExistence type="predicted"/>
<dbReference type="CDD" id="cd06850">
    <property type="entry name" value="biotinyl_domain"/>
    <property type="match status" value="1"/>
</dbReference>
<dbReference type="InterPro" id="IPR050856">
    <property type="entry name" value="Biotin_carboxylase_complex"/>
</dbReference>
<dbReference type="InterPro" id="IPR011054">
    <property type="entry name" value="Rudment_hybrid_motif"/>
</dbReference>
<dbReference type="InterPro" id="IPR011761">
    <property type="entry name" value="ATP-grasp"/>
</dbReference>
<evidence type="ECO:0000259" key="9">
    <source>
        <dbReference type="PROSITE" id="PS50975"/>
    </source>
</evidence>
<feature type="domain" description="Lipoyl-binding" evidence="8">
    <location>
        <begin position="550"/>
        <end position="629"/>
    </location>
</feature>
<feature type="domain" description="ATP-grasp" evidence="9">
    <location>
        <begin position="119"/>
        <end position="316"/>
    </location>
</feature>
<dbReference type="AlphaFoldDB" id="A0A077AWQ5"/>
<dbReference type="PROSITE" id="PS00867">
    <property type="entry name" value="CPSASE_2"/>
    <property type="match status" value="1"/>
</dbReference>
<dbReference type="InterPro" id="IPR000089">
    <property type="entry name" value="Biotin_lipoyl"/>
</dbReference>
<dbReference type="SUPFAM" id="SSF52440">
    <property type="entry name" value="PreATP-grasp domain"/>
    <property type="match status" value="1"/>
</dbReference>
<dbReference type="InterPro" id="IPR001882">
    <property type="entry name" value="Biotin_BS"/>
</dbReference>
<dbReference type="PROSITE" id="PS00188">
    <property type="entry name" value="BIOTIN"/>
    <property type="match status" value="1"/>
</dbReference>
<dbReference type="eggNOG" id="COG4770">
    <property type="taxonomic scope" value="Bacteria"/>
</dbReference>
<dbReference type="EMBL" id="CP008941">
    <property type="protein sequence ID" value="AIK96073.1"/>
    <property type="molecule type" value="Genomic_DNA"/>
</dbReference>
<evidence type="ECO:0000259" key="10">
    <source>
        <dbReference type="PROSITE" id="PS50979"/>
    </source>
</evidence>
<evidence type="ECO:0000256" key="7">
    <source>
        <dbReference type="PROSITE-ProRule" id="PRU00409"/>
    </source>
</evidence>
<name>A0A077AWQ5_9PROT</name>
<dbReference type="Proteomes" id="UP000028926">
    <property type="component" value="Chromosome"/>
</dbReference>
<dbReference type="Gene3D" id="2.40.50.100">
    <property type="match status" value="1"/>
</dbReference>
<dbReference type="STRING" id="91604.ID47_03895"/>
<keyword evidence="3 7" id="KW-0547">Nucleotide-binding</keyword>
<dbReference type="RefSeq" id="WP_038464011.1">
    <property type="nucleotide sequence ID" value="NZ_CP008941.1"/>
</dbReference>
<evidence type="ECO:0000256" key="1">
    <source>
        <dbReference type="ARBA" id="ARBA00001953"/>
    </source>
</evidence>
<organism evidence="11 12">
    <name type="scientific">Candidatus Odyssella acanthamoebae</name>
    <dbReference type="NCBI Taxonomy" id="91604"/>
    <lineage>
        <taxon>Bacteria</taxon>
        <taxon>Pseudomonadati</taxon>
        <taxon>Pseudomonadota</taxon>
        <taxon>Alphaproteobacteria</taxon>
        <taxon>Holosporales</taxon>
        <taxon>Candidatus Paracaedibacteraceae</taxon>
        <taxon>Candidatus Odyssella</taxon>
    </lineage>
</organism>
<dbReference type="PROSITE" id="PS50968">
    <property type="entry name" value="BIOTINYL_LIPOYL"/>
    <property type="match status" value="1"/>
</dbReference>
<dbReference type="InterPro" id="IPR011053">
    <property type="entry name" value="Single_hybrid_motif"/>
</dbReference>
<reference evidence="11 12" key="1">
    <citation type="submission" date="2014-07" db="EMBL/GenBank/DDBJ databases">
        <title>Comparative genomic insights into amoeba endosymbionts belonging to the families of Holosporaceae and Candidatus Midichloriaceae within Rickettsiales.</title>
        <authorList>
            <person name="Wang Z."/>
            <person name="Wu M."/>
        </authorList>
    </citation>
    <scope>NUCLEOTIDE SEQUENCE [LARGE SCALE GENOMIC DNA]</scope>
    <source>
        <strain evidence="11">PRA3</strain>
    </source>
</reference>
<keyword evidence="4 7" id="KW-0067">ATP-binding</keyword>
<dbReference type="Pfam" id="PF02785">
    <property type="entry name" value="Biotin_carb_C"/>
    <property type="match status" value="1"/>
</dbReference>
<dbReference type="KEGG" id="paca:ID47_03895"/>
<dbReference type="NCBIfam" id="NF006367">
    <property type="entry name" value="PRK08591.1"/>
    <property type="match status" value="1"/>
</dbReference>
<dbReference type="InterPro" id="IPR016185">
    <property type="entry name" value="PreATP-grasp_dom_sf"/>
</dbReference>
<gene>
    <name evidence="11" type="ORF">ID47_03895</name>
</gene>
<dbReference type="SUPFAM" id="SSF51230">
    <property type="entry name" value="Single hybrid motif"/>
    <property type="match status" value="1"/>
</dbReference>
<keyword evidence="5" id="KW-0809">Transit peptide</keyword>
<keyword evidence="2" id="KW-0436">Ligase</keyword>
<accession>A0A077AWQ5</accession>
<dbReference type="PANTHER" id="PTHR18866">
    <property type="entry name" value="CARBOXYLASE:PYRUVATE/ACETYL-COA/PROPIONYL-COA CARBOXYLASE"/>
    <property type="match status" value="1"/>
</dbReference>
<dbReference type="Gene3D" id="3.30.470.20">
    <property type="entry name" value="ATP-grasp fold, B domain"/>
    <property type="match status" value="1"/>
</dbReference>
<keyword evidence="6" id="KW-0092">Biotin</keyword>
<dbReference type="HOGENOM" id="CLU_000395_3_1_5"/>
<dbReference type="GO" id="GO:0046872">
    <property type="term" value="F:metal ion binding"/>
    <property type="evidence" value="ECO:0007669"/>
    <property type="project" value="InterPro"/>
</dbReference>
<dbReference type="GO" id="GO:0016874">
    <property type="term" value="F:ligase activity"/>
    <property type="evidence" value="ECO:0007669"/>
    <property type="project" value="UniProtKB-KW"/>
</dbReference>
<dbReference type="SUPFAM" id="SSF56059">
    <property type="entry name" value="Glutathione synthetase ATP-binding domain-like"/>
    <property type="match status" value="1"/>
</dbReference>
<evidence type="ECO:0000313" key="11">
    <source>
        <dbReference type="EMBL" id="AIK96073.1"/>
    </source>
</evidence>
<feature type="domain" description="Biotin carboxylation" evidence="10">
    <location>
        <begin position="1"/>
        <end position="445"/>
    </location>
</feature>
<dbReference type="Pfam" id="PF00364">
    <property type="entry name" value="Biotin_lipoyl"/>
    <property type="match status" value="1"/>
</dbReference>
<evidence type="ECO:0000256" key="6">
    <source>
        <dbReference type="ARBA" id="ARBA00023267"/>
    </source>
</evidence>
<dbReference type="InterPro" id="IPR005482">
    <property type="entry name" value="Biotin_COase_C"/>
</dbReference>
<dbReference type="PROSITE" id="PS50979">
    <property type="entry name" value="BC"/>
    <property type="match status" value="1"/>
</dbReference>
<evidence type="ECO:0000259" key="8">
    <source>
        <dbReference type="PROSITE" id="PS50968"/>
    </source>
</evidence>
<dbReference type="FunFam" id="3.40.50.20:FF:000010">
    <property type="entry name" value="Propionyl-CoA carboxylase subunit alpha"/>
    <property type="match status" value="1"/>
</dbReference>
<evidence type="ECO:0000256" key="4">
    <source>
        <dbReference type="ARBA" id="ARBA00022840"/>
    </source>
</evidence>
<dbReference type="FunFam" id="2.40.50.100:FF:000003">
    <property type="entry name" value="Acetyl-CoA carboxylase biotin carboxyl carrier protein"/>
    <property type="match status" value="1"/>
</dbReference>
<dbReference type="FunFam" id="3.30.1490.20:FF:000003">
    <property type="entry name" value="acetyl-CoA carboxylase isoform X1"/>
    <property type="match status" value="1"/>
</dbReference>
<dbReference type="GO" id="GO:0005524">
    <property type="term" value="F:ATP binding"/>
    <property type="evidence" value="ECO:0007669"/>
    <property type="project" value="UniProtKB-UniRule"/>
</dbReference>
<dbReference type="Pfam" id="PF02786">
    <property type="entry name" value="CPSase_L_D2"/>
    <property type="match status" value="1"/>
</dbReference>
<dbReference type="PANTHER" id="PTHR18866:SF33">
    <property type="entry name" value="METHYLCROTONOYL-COA CARBOXYLASE SUBUNIT ALPHA, MITOCHONDRIAL-RELATED"/>
    <property type="match status" value="1"/>
</dbReference>
<keyword evidence="12" id="KW-1185">Reference proteome</keyword>
<comment type="cofactor">
    <cofactor evidence="1">
        <name>biotin</name>
        <dbReference type="ChEBI" id="CHEBI:57586"/>
    </cofactor>
</comment>
<dbReference type="PROSITE" id="PS00866">
    <property type="entry name" value="CPSASE_1"/>
    <property type="match status" value="1"/>
</dbReference>
<protein>
    <submittedName>
        <fullName evidence="11">Acetyl-CoA carboxylase</fullName>
    </submittedName>
</protein>
<dbReference type="SMART" id="SM00878">
    <property type="entry name" value="Biotin_carb_C"/>
    <property type="match status" value="1"/>
</dbReference>
<evidence type="ECO:0000256" key="5">
    <source>
        <dbReference type="ARBA" id="ARBA00022946"/>
    </source>
</evidence>
<dbReference type="InterPro" id="IPR005479">
    <property type="entry name" value="CPAse_ATP-bd"/>
</dbReference>
<dbReference type="PROSITE" id="PS50975">
    <property type="entry name" value="ATP_GRASP"/>
    <property type="match status" value="1"/>
</dbReference>
<sequence>MQKILIANRGEIACRIIRTAKSMGIKTVAIYSQVDHLLPHVDMADEAYCIGNAPSRESYLNIDKIIGIAKDCGADAIHPGYGFLSEKADFAKAVTGAGLIFIGPSADVIHCMGDKLEAKALAKSANVTLVPGSTSALSNIAEAREFARQHGYPVLLKAAAGGGGKGMRVVTNDLGLQEGFERARSEALSAFGDERVFIEKYIETPRHIEIQILADQHGNVIHLGERDCSLQRRHQKVVEESPSPFVSPTLRQEIAHQAVALAKKVGYTSAGTVEFIVSPTGEFYFLEMNTRLQVEHPVTEAVYGLDLVEWMIRIARGEKLTLKQADMQPSGHAIEVRLYAEDPSAGFLPSAGKLIQFRPPHSPAIRFDCGFTEGDQVSIYYDPMIAKVIAHAPTRPQALTNIIQYLDEILIKGLVSNQDFLIRLLRTADVQDGNYHTHYIQEQLGHLVGETATVTPDDLTLFAQAAMAIQAPSLSEQKFVVIMGKTILNDQRCDASLTWLYQKQLFTLLYQEQQFIGRHHYHNGIHEITINGLTQSMRVIDSRHWPSMQHLKFKNTSSDNKIVKAPMPGTIIALPIFVGQTVKKDEPLAIIEAMKMENVLKASQEGTISEICVKSGDSLVRDQVIVRFA</sequence>
<dbReference type="SUPFAM" id="SSF51246">
    <property type="entry name" value="Rudiment single hybrid motif"/>
    <property type="match status" value="1"/>
</dbReference>
<dbReference type="OrthoDB" id="9763189at2"/>
<dbReference type="InterPro" id="IPR005481">
    <property type="entry name" value="BC-like_N"/>
</dbReference>
<dbReference type="FunFam" id="3.30.470.20:FF:000028">
    <property type="entry name" value="Methylcrotonoyl-CoA carboxylase subunit alpha, mitochondrial"/>
    <property type="match status" value="1"/>
</dbReference>
<dbReference type="Pfam" id="PF00289">
    <property type="entry name" value="Biotin_carb_N"/>
    <property type="match status" value="1"/>
</dbReference>
<evidence type="ECO:0000256" key="2">
    <source>
        <dbReference type="ARBA" id="ARBA00022598"/>
    </source>
</evidence>
<evidence type="ECO:0000256" key="3">
    <source>
        <dbReference type="ARBA" id="ARBA00022741"/>
    </source>
</evidence>
<evidence type="ECO:0000313" key="12">
    <source>
        <dbReference type="Proteomes" id="UP000028926"/>
    </source>
</evidence>